<evidence type="ECO:0000313" key="1">
    <source>
        <dbReference type="EMBL" id="CAG8668218.1"/>
    </source>
</evidence>
<reference evidence="1" key="1">
    <citation type="submission" date="2021-06" db="EMBL/GenBank/DDBJ databases">
        <authorList>
            <person name="Kallberg Y."/>
            <person name="Tangrot J."/>
            <person name="Rosling A."/>
        </authorList>
    </citation>
    <scope>NUCLEOTIDE SEQUENCE</scope>
    <source>
        <strain evidence="1">FL966</strain>
    </source>
</reference>
<dbReference type="EMBL" id="CAJVQA010008207">
    <property type="protein sequence ID" value="CAG8668218.1"/>
    <property type="molecule type" value="Genomic_DNA"/>
</dbReference>
<dbReference type="PANTHER" id="PTHR33050">
    <property type="entry name" value="REVERSE TRANSCRIPTASE DOMAIN-CONTAINING PROTEIN"/>
    <property type="match status" value="1"/>
</dbReference>
<dbReference type="Gene3D" id="3.30.70.270">
    <property type="match status" value="1"/>
</dbReference>
<dbReference type="AlphaFoldDB" id="A0A9N9EC84"/>
<proteinExistence type="predicted"/>
<dbReference type="InterPro" id="IPR052055">
    <property type="entry name" value="Hepadnavirus_pol/RT"/>
</dbReference>
<name>A0A9N9EC84_9GLOM</name>
<dbReference type="SUPFAM" id="SSF56672">
    <property type="entry name" value="DNA/RNA polymerases"/>
    <property type="match status" value="1"/>
</dbReference>
<gene>
    <name evidence="1" type="ORF">CPELLU_LOCUS10137</name>
</gene>
<protein>
    <submittedName>
        <fullName evidence="1">8356_t:CDS:1</fullName>
    </submittedName>
</protein>
<dbReference type="PANTHER" id="PTHR33050:SF7">
    <property type="entry name" value="RIBONUCLEASE H"/>
    <property type="match status" value="1"/>
</dbReference>
<comment type="caution">
    <text evidence="1">The sequence shown here is derived from an EMBL/GenBank/DDBJ whole genome shotgun (WGS) entry which is preliminary data.</text>
</comment>
<dbReference type="InterPro" id="IPR043502">
    <property type="entry name" value="DNA/RNA_pol_sf"/>
</dbReference>
<evidence type="ECO:0000313" key="2">
    <source>
        <dbReference type="Proteomes" id="UP000789759"/>
    </source>
</evidence>
<sequence length="398" mass="46236">MKGNFFRGMVPIEGQILRISPIEGKKLILQSKKKTDHIAQNMKGTVHSHVTTAADWGTMQIIAFQDQTGLLTISSREFDKISFSGIVKRENKGIILSDKLARTRSYIISQRPALPITTFREKGNSQGRKEGSKTKLLVRSKPYISKTKTRKPKNIHSNSREKLMGYNNGFKRWLLSPLITENAQKLLGFRFKEDWYYYHVLPFELSQVVWVFLKVMRAVIRHWHSMGIYCRNHIDDIWIAHPEIKILKYQRDYVIGSNLSLDCLILAEKGSWKPTLRPKFYGLILDTMEALVIISDEKLKTAKRALKYLATQQEKWLPCMETLMYTPTVRGCFNNWLVGNAICIQGIWKLKEKAPTCNGFYRQQNCKKNDEVRRKDILAEGIHEEGLKLLRQHRHSDL</sequence>
<organism evidence="1 2">
    <name type="scientific">Cetraspora pellucida</name>
    <dbReference type="NCBI Taxonomy" id="1433469"/>
    <lineage>
        <taxon>Eukaryota</taxon>
        <taxon>Fungi</taxon>
        <taxon>Fungi incertae sedis</taxon>
        <taxon>Mucoromycota</taxon>
        <taxon>Glomeromycotina</taxon>
        <taxon>Glomeromycetes</taxon>
        <taxon>Diversisporales</taxon>
        <taxon>Gigasporaceae</taxon>
        <taxon>Cetraspora</taxon>
    </lineage>
</organism>
<keyword evidence="2" id="KW-1185">Reference proteome</keyword>
<dbReference type="InterPro" id="IPR043128">
    <property type="entry name" value="Rev_trsase/Diguanyl_cyclase"/>
</dbReference>
<dbReference type="Proteomes" id="UP000789759">
    <property type="component" value="Unassembled WGS sequence"/>
</dbReference>
<dbReference type="OrthoDB" id="6771932at2759"/>
<accession>A0A9N9EC84</accession>